<evidence type="ECO:0000313" key="5">
    <source>
        <dbReference type="Proteomes" id="UP000516437"/>
    </source>
</evidence>
<organism evidence="4 5">
    <name type="scientific">Morella rubra</name>
    <name type="common">Chinese bayberry</name>
    <dbReference type="NCBI Taxonomy" id="262757"/>
    <lineage>
        <taxon>Eukaryota</taxon>
        <taxon>Viridiplantae</taxon>
        <taxon>Streptophyta</taxon>
        <taxon>Embryophyta</taxon>
        <taxon>Tracheophyta</taxon>
        <taxon>Spermatophyta</taxon>
        <taxon>Magnoliopsida</taxon>
        <taxon>eudicotyledons</taxon>
        <taxon>Gunneridae</taxon>
        <taxon>Pentapetalae</taxon>
        <taxon>rosids</taxon>
        <taxon>fabids</taxon>
        <taxon>Fagales</taxon>
        <taxon>Myricaceae</taxon>
        <taxon>Morella</taxon>
    </lineage>
</organism>
<dbReference type="GO" id="GO:0008278">
    <property type="term" value="C:cohesin complex"/>
    <property type="evidence" value="ECO:0007669"/>
    <property type="project" value="InterPro"/>
</dbReference>
<dbReference type="InterPro" id="IPR006910">
    <property type="entry name" value="Rad21_Rec8_N"/>
</dbReference>
<dbReference type="Pfam" id="PF04825">
    <property type="entry name" value="Rad21_Rec8_N"/>
    <property type="match status" value="1"/>
</dbReference>
<name>A0A6A1VIS0_9ROSI</name>
<dbReference type="AlphaFoldDB" id="A0A6A1VIS0"/>
<dbReference type="GO" id="GO:0005634">
    <property type="term" value="C:nucleus"/>
    <property type="evidence" value="ECO:0007669"/>
    <property type="project" value="UniProtKB-SubCell"/>
</dbReference>
<sequence length="451" mass="51220">MFYSQCLLSSKGPLGAIWVAAYFFKKLKKAQVTETDISASVDKILQDEVNVVAYRVLAYLLLGVVRIYSKKVEYLFDDCHEALIKINDFVVSTKERTHTRTLSVPYFSITLPEKFELDAFDLEILDDVSGGNVVSREEITLKDGAWENEQMGRYSLDKYHYEEISVFHRTSSMDYTFTDNILSSGPMDIDMGVSTSYNLTCIEAQMENLQEKSFSRAECVDREMFCEGEEEPMDPYTPFGEYHQTNGETTKVLAIRQSEGKVPGEANRGKHHDNSFSQEGLVNVEMFSTTNREPLDHVNLSAEDHQVDGGQRKFLELAQENQMHYAIQEVSGVSNLETSLEKLRGDKFSQEECMDPGLPCGAKEEPSKLARRFEEEPHDYTETIRLPTLTSSENRKCQVNTEENPLSITLDGTPQSKFPDASGASMPELIHTPSVRERARVSRRKCLIERP</sequence>
<evidence type="ECO:0000259" key="3">
    <source>
        <dbReference type="Pfam" id="PF04825"/>
    </source>
</evidence>
<dbReference type="InterPro" id="IPR039781">
    <property type="entry name" value="Rad21/Rec8-like"/>
</dbReference>
<accession>A0A6A1VIS0</accession>
<evidence type="ECO:0000256" key="1">
    <source>
        <dbReference type="ARBA" id="ARBA00004123"/>
    </source>
</evidence>
<reference evidence="4 5" key="1">
    <citation type="journal article" date="2019" name="Plant Biotechnol. J.">
        <title>The red bayberry genome and genetic basis of sex determination.</title>
        <authorList>
            <person name="Jia H.M."/>
            <person name="Jia H.J."/>
            <person name="Cai Q.L."/>
            <person name="Wang Y."/>
            <person name="Zhao H.B."/>
            <person name="Yang W.F."/>
            <person name="Wang G.Y."/>
            <person name="Li Y.H."/>
            <person name="Zhan D.L."/>
            <person name="Shen Y.T."/>
            <person name="Niu Q.F."/>
            <person name="Chang L."/>
            <person name="Qiu J."/>
            <person name="Zhao L."/>
            <person name="Xie H.B."/>
            <person name="Fu W.Y."/>
            <person name="Jin J."/>
            <person name="Li X.W."/>
            <person name="Jiao Y."/>
            <person name="Zhou C.C."/>
            <person name="Tu T."/>
            <person name="Chai C.Y."/>
            <person name="Gao J.L."/>
            <person name="Fan L.J."/>
            <person name="van de Weg E."/>
            <person name="Wang J.Y."/>
            <person name="Gao Z.S."/>
        </authorList>
    </citation>
    <scope>NUCLEOTIDE SEQUENCE [LARGE SCALE GENOMIC DNA]</scope>
    <source>
        <tissue evidence="4">Leaves</tissue>
    </source>
</reference>
<dbReference type="GO" id="GO:0003682">
    <property type="term" value="F:chromatin binding"/>
    <property type="evidence" value="ECO:0007669"/>
    <property type="project" value="TreeGrafter"/>
</dbReference>
<keyword evidence="2" id="KW-0539">Nucleus</keyword>
<protein>
    <submittedName>
        <fullName evidence="4">Sister chromatid cohesion 1 protein 2</fullName>
    </submittedName>
</protein>
<dbReference type="PANTHER" id="PTHR12585:SF73">
    <property type="entry name" value="SISTER CHROMATID COHESION 1 PROTEIN 2"/>
    <property type="match status" value="1"/>
</dbReference>
<dbReference type="EMBL" id="RXIC02000024">
    <property type="protein sequence ID" value="KAB1211778.1"/>
    <property type="molecule type" value="Genomic_DNA"/>
</dbReference>
<proteinExistence type="predicted"/>
<dbReference type="Proteomes" id="UP000516437">
    <property type="component" value="Chromosome 6"/>
</dbReference>
<evidence type="ECO:0000313" key="4">
    <source>
        <dbReference type="EMBL" id="KAB1211778.1"/>
    </source>
</evidence>
<gene>
    <name evidence="4" type="ORF">CJ030_MR6G025613</name>
</gene>
<dbReference type="OrthoDB" id="10071381at2759"/>
<feature type="domain" description="Rad21/Rec8-like protein N-terminal" evidence="3">
    <location>
        <begin position="1"/>
        <end position="94"/>
    </location>
</feature>
<dbReference type="GO" id="GO:1990414">
    <property type="term" value="P:replication-born double-strand break repair via sister chromatid exchange"/>
    <property type="evidence" value="ECO:0007669"/>
    <property type="project" value="TreeGrafter"/>
</dbReference>
<dbReference type="PANTHER" id="PTHR12585">
    <property type="entry name" value="SCC1 / RAD21 FAMILY MEMBER"/>
    <property type="match status" value="1"/>
</dbReference>
<dbReference type="GO" id="GO:0007062">
    <property type="term" value="P:sister chromatid cohesion"/>
    <property type="evidence" value="ECO:0007669"/>
    <property type="project" value="InterPro"/>
</dbReference>
<comment type="caution">
    <text evidence="4">The sequence shown here is derived from an EMBL/GenBank/DDBJ whole genome shotgun (WGS) entry which is preliminary data.</text>
</comment>
<evidence type="ECO:0000256" key="2">
    <source>
        <dbReference type="ARBA" id="ARBA00023242"/>
    </source>
</evidence>
<keyword evidence="5" id="KW-1185">Reference proteome</keyword>
<comment type="subcellular location">
    <subcellularLocation>
        <location evidence="1">Nucleus</location>
    </subcellularLocation>
</comment>